<dbReference type="Pfam" id="PF00254">
    <property type="entry name" value="FKBP_C"/>
    <property type="match status" value="1"/>
</dbReference>
<gene>
    <name evidence="10" type="ORF">EVOR1521_LOCUS5747</name>
</gene>
<evidence type="ECO:0000256" key="4">
    <source>
        <dbReference type="ARBA" id="ARBA00022803"/>
    </source>
</evidence>
<evidence type="ECO:0000256" key="8">
    <source>
        <dbReference type="PROSITE-ProRule" id="PRU00339"/>
    </source>
</evidence>
<dbReference type="InterPro" id="IPR050754">
    <property type="entry name" value="FKBP4/5/8-like"/>
</dbReference>
<dbReference type="Gene3D" id="1.25.40.10">
    <property type="entry name" value="Tetratricopeptide repeat domain"/>
    <property type="match status" value="1"/>
</dbReference>
<dbReference type="InterPro" id="IPR046357">
    <property type="entry name" value="PPIase_dom_sf"/>
</dbReference>
<name>A0AA36HZ28_9DINO</name>
<evidence type="ECO:0000313" key="10">
    <source>
        <dbReference type="EMBL" id="CAJ1376773.1"/>
    </source>
</evidence>
<organism evidence="10 11">
    <name type="scientific">Effrenium voratum</name>
    <dbReference type="NCBI Taxonomy" id="2562239"/>
    <lineage>
        <taxon>Eukaryota</taxon>
        <taxon>Sar</taxon>
        <taxon>Alveolata</taxon>
        <taxon>Dinophyceae</taxon>
        <taxon>Suessiales</taxon>
        <taxon>Symbiodiniaceae</taxon>
        <taxon>Effrenium</taxon>
    </lineage>
</organism>
<feature type="domain" description="PPIase FKBP-type" evidence="9">
    <location>
        <begin position="140"/>
        <end position="231"/>
    </location>
</feature>
<dbReference type="GO" id="GO:0003755">
    <property type="term" value="F:peptidyl-prolyl cis-trans isomerase activity"/>
    <property type="evidence" value="ECO:0007669"/>
    <property type="project" value="UniProtKB-KW"/>
</dbReference>
<dbReference type="EMBL" id="CAUJNA010000418">
    <property type="protein sequence ID" value="CAJ1376773.1"/>
    <property type="molecule type" value="Genomic_DNA"/>
</dbReference>
<dbReference type="Proteomes" id="UP001178507">
    <property type="component" value="Unassembled WGS sequence"/>
</dbReference>
<keyword evidence="5 7" id="KW-0697">Rotamase</keyword>
<keyword evidence="11" id="KW-1185">Reference proteome</keyword>
<dbReference type="PROSITE" id="PS50059">
    <property type="entry name" value="FKBP_PPIASE"/>
    <property type="match status" value="2"/>
</dbReference>
<reference evidence="10" key="1">
    <citation type="submission" date="2023-08" db="EMBL/GenBank/DDBJ databases">
        <authorList>
            <person name="Chen Y."/>
            <person name="Shah S."/>
            <person name="Dougan E. K."/>
            <person name="Thang M."/>
            <person name="Chan C."/>
        </authorList>
    </citation>
    <scope>NUCLEOTIDE SEQUENCE</scope>
</reference>
<dbReference type="Gene3D" id="3.10.50.40">
    <property type="match status" value="2"/>
</dbReference>
<dbReference type="InterPro" id="IPR019734">
    <property type="entry name" value="TPR_rpt"/>
</dbReference>
<comment type="catalytic activity">
    <reaction evidence="1 7">
        <text>[protein]-peptidylproline (omega=180) = [protein]-peptidylproline (omega=0)</text>
        <dbReference type="Rhea" id="RHEA:16237"/>
        <dbReference type="Rhea" id="RHEA-COMP:10747"/>
        <dbReference type="Rhea" id="RHEA-COMP:10748"/>
        <dbReference type="ChEBI" id="CHEBI:83833"/>
        <dbReference type="ChEBI" id="CHEBI:83834"/>
        <dbReference type="EC" id="5.2.1.8"/>
    </reaction>
</comment>
<dbReference type="PROSITE" id="PS50005">
    <property type="entry name" value="TPR"/>
    <property type="match status" value="1"/>
</dbReference>
<dbReference type="PANTHER" id="PTHR46512:SF9">
    <property type="entry name" value="PEPTIDYLPROLYL ISOMERASE"/>
    <property type="match status" value="1"/>
</dbReference>
<evidence type="ECO:0000256" key="6">
    <source>
        <dbReference type="ARBA" id="ARBA00023235"/>
    </source>
</evidence>
<proteinExistence type="predicted"/>
<feature type="domain" description="PPIase FKBP-type" evidence="9">
    <location>
        <begin position="30"/>
        <end position="114"/>
    </location>
</feature>
<dbReference type="InterPro" id="IPR001179">
    <property type="entry name" value="PPIase_FKBP_dom"/>
</dbReference>
<dbReference type="EC" id="5.2.1.8" evidence="2 7"/>
<evidence type="ECO:0000313" key="11">
    <source>
        <dbReference type="Proteomes" id="UP001178507"/>
    </source>
</evidence>
<keyword evidence="4 8" id="KW-0802">TPR repeat</keyword>
<evidence type="ECO:0000256" key="1">
    <source>
        <dbReference type="ARBA" id="ARBA00000971"/>
    </source>
</evidence>
<comment type="caution">
    <text evidence="10">The sequence shown here is derived from an EMBL/GenBank/DDBJ whole genome shotgun (WGS) entry which is preliminary data.</text>
</comment>
<keyword evidence="6 7" id="KW-0413">Isomerase</keyword>
<dbReference type="PANTHER" id="PTHR46512">
    <property type="entry name" value="PEPTIDYLPROLYL ISOMERASE"/>
    <property type="match status" value="1"/>
</dbReference>
<evidence type="ECO:0000256" key="5">
    <source>
        <dbReference type="ARBA" id="ARBA00023110"/>
    </source>
</evidence>
<dbReference type="SUPFAM" id="SSF48452">
    <property type="entry name" value="TPR-like"/>
    <property type="match status" value="1"/>
</dbReference>
<sequence>MACDILEELPEGVLKEILEPGTGVERPRAGDELQIAFKGFLPDGKEFHRSEDFHFKLGQGEVNKGLDLGLATMAKGEHARLTLSPEFAYGEEGVPGKIPPQATLSFEVTLAAWERKHELLAEGISKVTLRAGQGKRGHRSFAALLRYTARTEGTGDSGGSEFSSGEVELAPGQCLLALPSRSWELLLGSMRQKERAVFTLQPHAYGQSSAFDGKVPEGATILLDLELLDLLVVEECGLLKDWAGEPNFPRVTKKQLEEGKGDAPAELAEVTARLDGQLVTWTLLEDSKRCEAVESAVLNMALGARCQVASEDENMWQDELQLGPHCTVELVAFQSAPDWRSSRAQRLDSGGRLKQRGAEMMKAKSFRRACWLYRRVQDYFGYIEDWPEEERCQAEALRQQSKSNEVMAWIKLEQFQYAVDLCTEILNGGGGSCADPGNLKALFRRALAWLGLGEAEKALRGFQEVLDKDPSNSEARQQLTKARLLRKQQTEHSQGLMKGMISGAGSLQYPMGYTSAEGERDREREAMMEQIDKIKSSGPLVL</sequence>
<evidence type="ECO:0000256" key="3">
    <source>
        <dbReference type="ARBA" id="ARBA00022737"/>
    </source>
</evidence>
<keyword evidence="3" id="KW-0677">Repeat</keyword>
<evidence type="ECO:0000259" key="9">
    <source>
        <dbReference type="PROSITE" id="PS50059"/>
    </source>
</evidence>
<evidence type="ECO:0000256" key="7">
    <source>
        <dbReference type="PROSITE-ProRule" id="PRU00277"/>
    </source>
</evidence>
<evidence type="ECO:0000256" key="2">
    <source>
        <dbReference type="ARBA" id="ARBA00013194"/>
    </source>
</evidence>
<feature type="repeat" description="TPR" evidence="8">
    <location>
        <begin position="439"/>
        <end position="472"/>
    </location>
</feature>
<accession>A0AA36HZ28</accession>
<protein>
    <recommendedName>
        <fullName evidence="2 7">peptidylprolyl isomerase</fullName>
        <ecNumber evidence="2 7">5.2.1.8</ecNumber>
    </recommendedName>
</protein>
<dbReference type="InterPro" id="IPR011990">
    <property type="entry name" value="TPR-like_helical_dom_sf"/>
</dbReference>
<dbReference type="SUPFAM" id="SSF54534">
    <property type="entry name" value="FKBP-like"/>
    <property type="match status" value="2"/>
</dbReference>
<dbReference type="AlphaFoldDB" id="A0AA36HZ28"/>